<dbReference type="SUPFAM" id="SSF56801">
    <property type="entry name" value="Acetyl-CoA synthetase-like"/>
    <property type="match status" value="1"/>
</dbReference>
<accession>A0ABU0ACN6</accession>
<dbReference type="EMBL" id="JAUSUB010000001">
    <property type="protein sequence ID" value="MDQ0268567.1"/>
    <property type="molecule type" value="Genomic_DNA"/>
</dbReference>
<evidence type="ECO:0000313" key="6">
    <source>
        <dbReference type="Proteomes" id="UP001238088"/>
    </source>
</evidence>
<evidence type="ECO:0000256" key="1">
    <source>
        <dbReference type="ARBA" id="ARBA00006432"/>
    </source>
</evidence>
<comment type="caution">
    <text evidence="5">The sequence shown here is derived from an EMBL/GenBank/DDBJ whole genome shotgun (WGS) entry which is preliminary data.</text>
</comment>
<protein>
    <submittedName>
        <fullName evidence="5">Fatty-acyl-CoA synthase</fullName>
        <ecNumber evidence="5">6.2.1.-</ecNumber>
    </submittedName>
</protein>
<name>A0ABU0ACN6_9BACI</name>
<keyword evidence="2 5" id="KW-0436">Ligase</keyword>
<dbReference type="Pfam" id="PF00501">
    <property type="entry name" value="AMP-binding"/>
    <property type="match status" value="1"/>
</dbReference>
<dbReference type="Gene3D" id="3.30.300.30">
    <property type="match status" value="1"/>
</dbReference>
<dbReference type="Proteomes" id="UP001238088">
    <property type="component" value="Unassembled WGS sequence"/>
</dbReference>
<feature type="domain" description="AMP-dependent synthetase/ligase" evidence="3">
    <location>
        <begin position="10"/>
        <end position="352"/>
    </location>
</feature>
<gene>
    <name evidence="5" type="ORF">J2S17_000436</name>
</gene>
<dbReference type="Pfam" id="PF13193">
    <property type="entry name" value="AMP-binding_C"/>
    <property type="match status" value="1"/>
</dbReference>
<dbReference type="PANTHER" id="PTHR43201">
    <property type="entry name" value="ACYL-COA SYNTHETASE"/>
    <property type="match status" value="1"/>
</dbReference>
<keyword evidence="6" id="KW-1185">Reference proteome</keyword>
<organism evidence="5 6">
    <name type="scientific">Cytobacillus purgationiresistens</name>
    <dbReference type="NCBI Taxonomy" id="863449"/>
    <lineage>
        <taxon>Bacteria</taxon>
        <taxon>Bacillati</taxon>
        <taxon>Bacillota</taxon>
        <taxon>Bacilli</taxon>
        <taxon>Bacillales</taxon>
        <taxon>Bacillaceae</taxon>
        <taxon>Cytobacillus</taxon>
    </lineage>
</organism>
<dbReference type="Gene3D" id="3.40.50.12780">
    <property type="entry name" value="N-terminal domain of ligase-like"/>
    <property type="match status" value="1"/>
</dbReference>
<evidence type="ECO:0000259" key="3">
    <source>
        <dbReference type="Pfam" id="PF00501"/>
    </source>
</evidence>
<dbReference type="EC" id="6.2.1.-" evidence="5"/>
<dbReference type="RefSeq" id="WP_307471416.1">
    <property type="nucleotide sequence ID" value="NZ_JAUSUB010000001.1"/>
</dbReference>
<dbReference type="InterPro" id="IPR000873">
    <property type="entry name" value="AMP-dep_synth/lig_dom"/>
</dbReference>
<evidence type="ECO:0000256" key="2">
    <source>
        <dbReference type="ARBA" id="ARBA00022598"/>
    </source>
</evidence>
<dbReference type="GO" id="GO:0016874">
    <property type="term" value="F:ligase activity"/>
    <property type="evidence" value="ECO:0007669"/>
    <property type="project" value="UniProtKB-KW"/>
</dbReference>
<evidence type="ECO:0000259" key="4">
    <source>
        <dbReference type="Pfam" id="PF13193"/>
    </source>
</evidence>
<comment type="similarity">
    <text evidence="1">Belongs to the ATP-dependent AMP-binding enzyme family.</text>
</comment>
<dbReference type="InterPro" id="IPR025110">
    <property type="entry name" value="AMP-bd_C"/>
</dbReference>
<dbReference type="PANTHER" id="PTHR43201:SF5">
    <property type="entry name" value="MEDIUM-CHAIN ACYL-COA LIGASE ACSF2, MITOCHONDRIAL"/>
    <property type="match status" value="1"/>
</dbReference>
<reference evidence="5 6" key="1">
    <citation type="submission" date="2023-07" db="EMBL/GenBank/DDBJ databases">
        <title>Genomic Encyclopedia of Type Strains, Phase IV (KMG-IV): sequencing the most valuable type-strain genomes for metagenomic binning, comparative biology and taxonomic classification.</title>
        <authorList>
            <person name="Goeker M."/>
        </authorList>
    </citation>
    <scope>NUCLEOTIDE SEQUENCE [LARGE SCALE GENOMIC DNA]</scope>
    <source>
        <strain evidence="5 6">DSM 23494</strain>
    </source>
</reference>
<dbReference type="InterPro" id="IPR020845">
    <property type="entry name" value="AMP-binding_CS"/>
</dbReference>
<proteinExistence type="inferred from homology"/>
<dbReference type="PROSITE" id="PS00455">
    <property type="entry name" value="AMP_BINDING"/>
    <property type="match status" value="1"/>
</dbReference>
<evidence type="ECO:0000313" key="5">
    <source>
        <dbReference type="EMBL" id="MDQ0268567.1"/>
    </source>
</evidence>
<feature type="domain" description="AMP-binding enzyme C-terminal" evidence="4">
    <location>
        <begin position="402"/>
        <end position="472"/>
    </location>
</feature>
<dbReference type="InterPro" id="IPR045851">
    <property type="entry name" value="AMP-bd_C_sf"/>
</dbReference>
<dbReference type="InterPro" id="IPR042099">
    <property type="entry name" value="ANL_N_sf"/>
</dbReference>
<sequence length="491" mass="55489">MYVTDWLAGRASLTPNLIAAIDADNQESWTFFEMNKRANGLAQYFRENGISKGDRVALCAENHLSFFDFLFACWKLDAIFVPLNWRLADNELQYIINHCRPKIVGVKSDRVISLEFGQTLIIDATYEQMVMSSENTFNESEDDLAPVVIIYTGGTTGRPKGVVLTKKNILANAMNTIISWGLTRDEVTYTALPMFHTGGLNSLTLPVLLNGGTVVYSAKFEPKSAVQHLNQYHCTIVLFVPTMYQMIMQMEEFKTEDFPSMKCFLSGGAPCPHPVYDQFKEKKQPFKEGYGLSEAGPNNFYISPEMAEIKRGSVGKPMLLNSVKIMMNDKEIKGEEVGELFIKGDHVFCGYWENEHETHNAIQDGWLKTGDLARRDEDGYFFIVGRLKDMIITGGENVYPIEIENVLLAHADIKEAAVIGADDPIWGEAAHAYVSTINPQLDEHQLKAYCQRQLANYKVPKKIHFIDELPKTFVNKIDKKMLIKKSALDMK</sequence>